<comment type="caution">
    <text evidence="1">The sequence shown here is derived from an EMBL/GenBank/DDBJ whole genome shotgun (WGS) entry which is preliminary data.</text>
</comment>
<dbReference type="OrthoDB" id="291213at2759"/>
<proteinExistence type="predicted"/>
<name>A0A8S1YI54_9CILI</name>
<dbReference type="EMBL" id="CAJJDO010000174">
    <property type="protein sequence ID" value="CAD8213131.1"/>
    <property type="molecule type" value="Genomic_DNA"/>
</dbReference>
<keyword evidence="2" id="KW-1185">Reference proteome</keyword>
<organism evidence="1 2">
    <name type="scientific">Paramecium pentaurelia</name>
    <dbReference type="NCBI Taxonomy" id="43138"/>
    <lineage>
        <taxon>Eukaryota</taxon>
        <taxon>Sar</taxon>
        <taxon>Alveolata</taxon>
        <taxon>Ciliophora</taxon>
        <taxon>Intramacronucleata</taxon>
        <taxon>Oligohymenophorea</taxon>
        <taxon>Peniculida</taxon>
        <taxon>Parameciidae</taxon>
        <taxon>Paramecium</taxon>
    </lineage>
</organism>
<evidence type="ECO:0000313" key="2">
    <source>
        <dbReference type="Proteomes" id="UP000689195"/>
    </source>
</evidence>
<dbReference type="AlphaFoldDB" id="A0A8S1YI54"/>
<protein>
    <submittedName>
        <fullName evidence="1">Uncharacterized protein</fullName>
    </submittedName>
</protein>
<gene>
    <name evidence="1" type="ORF">PPENT_87.1.T1740026</name>
</gene>
<accession>A0A8S1YI54</accession>
<sequence length="136" mass="16316">MYRIYNLNLENFEKIVIQFPSNQLQESQTVLRQLNKQQNLNQIILQYDSAALIKSIESIEQSSWVLFDQKYDHIWIDESKQIFLQFQKQLNQQQRQHIACGYHAAELQKQLIFIGSEDSELLQRLILHFEYGKIEK</sequence>
<dbReference type="Proteomes" id="UP000689195">
    <property type="component" value="Unassembled WGS sequence"/>
</dbReference>
<evidence type="ECO:0000313" key="1">
    <source>
        <dbReference type="EMBL" id="CAD8213131.1"/>
    </source>
</evidence>
<reference evidence="1" key="1">
    <citation type="submission" date="2021-01" db="EMBL/GenBank/DDBJ databases">
        <authorList>
            <consortium name="Genoscope - CEA"/>
            <person name="William W."/>
        </authorList>
    </citation>
    <scope>NUCLEOTIDE SEQUENCE</scope>
</reference>